<reference evidence="1" key="1">
    <citation type="submission" date="2021-02" db="EMBL/GenBank/DDBJ databases">
        <authorList>
            <consortium name="DOE Joint Genome Institute"/>
            <person name="Ahrendt S."/>
            <person name="Looney B.P."/>
            <person name="Miyauchi S."/>
            <person name="Morin E."/>
            <person name="Drula E."/>
            <person name="Courty P.E."/>
            <person name="Chicoki N."/>
            <person name="Fauchery L."/>
            <person name="Kohler A."/>
            <person name="Kuo A."/>
            <person name="Labutti K."/>
            <person name="Pangilinan J."/>
            <person name="Lipzen A."/>
            <person name="Riley R."/>
            <person name="Andreopoulos W."/>
            <person name="He G."/>
            <person name="Johnson J."/>
            <person name="Barry K.W."/>
            <person name="Grigoriev I.V."/>
            <person name="Nagy L."/>
            <person name="Hibbett D."/>
            <person name="Henrissat B."/>
            <person name="Matheny P.B."/>
            <person name="Labbe J."/>
            <person name="Martin F."/>
        </authorList>
    </citation>
    <scope>NUCLEOTIDE SEQUENCE</scope>
    <source>
        <strain evidence="1">FP105234-sp</strain>
    </source>
</reference>
<accession>A0ACB8S2Z7</accession>
<protein>
    <submittedName>
        <fullName evidence="1">Uncharacterized protein</fullName>
    </submittedName>
</protein>
<organism evidence="1 2">
    <name type="scientific">Auriscalpium vulgare</name>
    <dbReference type="NCBI Taxonomy" id="40419"/>
    <lineage>
        <taxon>Eukaryota</taxon>
        <taxon>Fungi</taxon>
        <taxon>Dikarya</taxon>
        <taxon>Basidiomycota</taxon>
        <taxon>Agaricomycotina</taxon>
        <taxon>Agaricomycetes</taxon>
        <taxon>Russulales</taxon>
        <taxon>Auriscalpiaceae</taxon>
        <taxon>Auriscalpium</taxon>
    </lineage>
</organism>
<feature type="non-terminal residue" evidence="1">
    <location>
        <position position="278"/>
    </location>
</feature>
<proteinExistence type="predicted"/>
<dbReference type="Proteomes" id="UP000814033">
    <property type="component" value="Unassembled WGS sequence"/>
</dbReference>
<name>A0ACB8S2Z7_9AGAM</name>
<reference evidence="1" key="2">
    <citation type="journal article" date="2022" name="New Phytol.">
        <title>Evolutionary transition to the ectomycorrhizal habit in the genomes of a hyperdiverse lineage of mushroom-forming fungi.</title>
        <authorList>
            <person name="Looney B."/>
            <person name="Miyauchi S."/>
            <person name="Morin E."/>
            <person name="Drula E."/>
            <person name="Courty P.E."/>
            <person name="Kohler A."/>
            <person name="Kuo A."/>
            <person name="LaButti K."/>
            <person name="Pangilinan J."/>
            <person name="Lipzen A."/>
            <person name="Riley R."/>
            <person name="Andreopoulos W."/>
            <person name="He G."/>
            <person name="Johnson J."/>
            <person name="Nolan M."/>
            <person name="Tritt A."/>
            <person name="Barry K.W."/>
            <person name="Grigoriev I.V."/>
            <person name="Nagy L.G."/>
            <person name="Hibbett D."/>
            <person name="Henrissat B."/>
            <person name="Matheny P.B."/>
            <person name="Labbe J."/>
            <person name="Martin F.M."/>
        </authorList>
    </citation>
    <scope>NUCLEOTIDE SEQUENCE</scope>
    <source>
        <strain evidence="1">FP105234-sp</strain>
    </source>
</reference>
<keyword evidence="2" id="KW-1185">Reference proteome</keyword>
<evidence type="ECO:0000313" key="1">
    <source>
        <dbReference type="EMBL" id="KAI0050436.1"/>
    </source>
</evidence>
<gene>
    <name evidence="1" type="ORF">FA95DRAFT_1487466</name>
</gene>
<dbReference type="EMBL" id="MU275862">
    <property type="protein sequence ID" value="KAI0050436.1"/>
    <property type="molecule type" value="Genomic_DNA"/>
</dbReference>
<comment type="caution">
    <text evidence="1">The sequence shown here is derived from an EMBL/GenBank/DDBJ whole genome shotgun (WGS) entry which is preliminary data.</text>
</comment>
<evidence type="ECO:0000313" key="2">
    <source>
        <dbReference type="Proteomes" id="UP000814033"/>
    </source>
</evidence>
<sequence length="278" mass="30985">MDDELQSLPDTAARQREIFLDGYTCPAIPPFDTPKGVSLDQSETISLKHWVTWKKTNGTVKAYSGHAQNLQENTGIEILSLYNVRKLASKVTGLIPDKTDMCVNSCLAYTGEFENMKYCPYIKKNGNICGQPRYRPQKKAKSPLIPRAQMLSLPLIPTLRALFANADTSKLMRSRDRYLQQTIELLAAGGAQKFSDFSSGTVHVHHHESMGIFQKERDIALALSTDGAQLTMKKQSDTWILILTLLNLPPELRYQASNVIIPLAIPGPQAPGHIESYL</sequence>